<feature type="compositionally biased region" description="Low complexity" evidence="11">
    <location>
        <begin position="495"/>
        <end position="517"/>
    </location>
</feature>
<dbReference type="InterPro" id="IPR004101">
    <property type="entry name" value="Mur_ligase_C"/>
</dbReference>
<dbReference type="GO" id="GO:0051301">
    <property type="term" value="P:cell division"/>
    <property type="evidence" value="ECO:0007669"/>
    <property type="project" value="UniProtKB-KW"/>
</dbReference>
<name>A0A938YKA8_9ACTN</name>
<comment type="function">
    <text evidence="9 10">Cell wall formation. Catalyzes the addition of glutamate to the nucleotide precursor UDP-N-acetylmuramoyl-L-alanine (UMA).</text>
</comment>
<proteinExistence type="inferred from homology"/>
<keyword evidence="4 9" id="KW-0436">Ligase</keyword>
<evidence type="ECO:0000256" key="2">
    <source>
        <dbReference type="ARBA" id="ARBA00004752"/>
    </source>
</evidence>
<evidence type="ECO:0000256" key="10">
    <source>
        <dbReference type="RuleBase" id="RU003664"/>
    </source>
</evidence>
<dbReference type="Gene3D" id="3.40.50.720">
    <property type="entry name" value="NAD(P)-binding Rossmann-like Domain"/>
    <property type="match status" value="1"/>
</dbReference>
<dbReference type="Pfam" id="PF08245">
    <property type="entry name" value="Mur_ligase_M"/>
    <property type="match status" value="1"/>
</dbReference>
<dbReference type="InterPro" id="IPR013221">
    <property type="entry name" value="Mur_ligase_cen"/>
</dbReference>
<dbReference type="GO" id="GO:0071555">
    <property type="term" value="P:cell wall organization"/>
    <property type="evidence" value="ECO:0007669"/>
    <property type="project" value="UniProtKB-KW"/>
</dbReference>
<gene>
    <name evidence="9 14" type="primary">murD</name>
    <name evidence="14" type="ORF">JL107_13865</name>
</gene>
<evidence type="ECO:0000256" key="3">
    <source>
        <dbReference type="ARBA" id="ARBA00022490"/>
    </source>
</evidence>
<comment type="subcellular location">
    <subcellularLocation>
        <location evidence="1 9 10">Cytoplasm</location>
    </subcellularLocation>
</comment>
<evidence type="ECO:0000256" key="9">
    <source>
        <dbReference type="HAMAP-Rule" id="MF_00639"/>
    </source>
</evidence>
<dbReference type="EC" id="6.3.2.9" evidence="9 10"/>
<dbReference type="AlphaFoldDB" id="A0A938YKA8"/>
<dbReference type="PROSITE" id="PS01011">
    <property type="entry name" value="FOLYLPOLYGLU_SYNT_1"/>
    <property type="match status" value="1"/>
</dbReference>
<keyword evidence="3 9" id="KW-0963">Cytoplasm</keyword>
<sequence>MTEPAPEPTSDPTADPAVADTRVTVLVAGAGVTGRAVVHALRGLADVVLTGDHDAPPWLDEAPGVRWEQGLTAVPDGVSIVVASPGLRPSTPVLLNAAARGIEVIGEVELAWRLDRSGRLGDPRPWLAVTGTNGKTTTTGMLESILRAAGRTVTACGNIGWPAVEAVAATDPAQQVIAAELSSFQLHSAPTLRPTAGVVLNVAEDHLDWHGSMQAYGQAKARVLTGDWAVAVLDDPGAAALLRDAPAARWIGVTAAAPEPGQIGVVDGTVVDRAVGGAAGRELFAVADVRPPGPHNVTNAMAAAALALTVGATPDEVARGLRAFVPGGHRNVLVCRRAGVDWVDDSKATNPHAAAASLLSYPRVVWIAGGQLKGASVDDLVIAVRDRLAGVVLLGVDAPVLAAALSRHAPDVPVRAVPGTDDGVMTTVVRQAAALAGSDDTVVLAPAAASLDMFSSYADRGNAFSAAAQALPDGPVAAPVFLDPEQPGDADRSDAQQSDAQQAGAQQTGSQRSGSARATDQGGRRGKRR</sequence>
<dbReference type="InterPro" id="IPR018109">
    <property type="entry name" value="Folylpolyglutamate_synth_CS"/>
</dbReference>
<organism evidence="14 15">
    <name type="scientific">Nakamurella flavida</name>
    <dbReference type="NCBI Taxonomy" id="363630"/>
    <lineage>
        <taxon>Bacteria</taxon>
        <taxon>Bacillati</taxon>
        <taxon>Actinomycetota</taxon>
        <taxon>Actinomycetes</taxon>
        <taxon>Nakamurellales</taxon>
        <taxon>Nakamurellaceae</taxon>
        <taxon>Nakamurella</taxon>
    </lineage>
</organism>
<comment type="similarity">
    <text evidence="9">Belongs to the MurCDEF family.</text>
</comment>
<keyword evidence="9 10" id="KW-0573">Peptidoglycan synthesis</keyword>
<dbReference type="GO" id="GO:0009252">
    <property type="term" value="P:peptidoglycan biosynthetic process"/>
    <property type="evidence" value="ECO:0007669"/>
    <property type="project" value="UniProtKB-UniRule"/>
</dbReference>
<evidence type="ECO:0000313" key="14">
    <source>
        <dbReference type="EMBL" id="MBM9477532.1"/>
    </source>
</evidence>
<dbReference type="Pfam" id="PF02875">
    <property type="entry name" value="Mur_ligase_C"/>
    <property type="match status" value="1"/>
</dbReference>
<comment type="pathway">
    <text evidence="2 9 10">Cell wall biogenesis; peptidoglycan biosynthesis.</text>
</comment>
<comment type="catalytic activity">
    <reaction evidence="9 10">
        <text>UDP-N-acetyl-alpha-D-muramoyl-L-alanine + D-glutamate + ATP = UDP-N-acetyl-alpha-D-muramoyl-L-alanyl-D-glutamate + ADP + phosphate + H(+)</text>
        <dbReference type="Rhea" id="RHEA:16429"/>
        <dbReference type="ChEBI" id="CHEBI:15378"/>
        <dbReference type="ChEBI" id="CHEBI:29986"/>
        <dbReference type="ChEBI" id="CHEBI:30616"/>
        <dbReference type="ChEBI" id="CHEBI:43474"/>
        <dbReference type="ChEBI" id="CHEBI:83898"/>
        <dbReference type="ChEBI" id="CHEBI:83900"/>
        <dbReference type="ChEBI" id="CHEBI:456216"/>
        <dbReference type="EC" id="6.3.2.9"/>
    </reaction>
</comment>
<dbReference type="Gene3D" id="3.40.1190.10">
    <property type="entry name" value="Mur-like, catalytic domain"/>
    <property type="match status" value="1"/>
</dbReference>
<dbReference type="InterPro" id="IPR036565">
    <property type="entry name" value="Mur-like_cat_sf"/>
</dbReference>
<dbReference type="EMBL" id="JAERWL010000010">
    <property type="protein sequence ID" value="MBM9477532.1"/>
    <property type="molecule type" value="Genomic_DNA"/>
</dbReference>
<dbReference type="PANTHER" id="PTHR43692">
    <property type="entry name" value="UDP-N-ACETYLMURAMOYLALANINE--D-GLUTAMATE LIGASE"/>
    <property type="match status" value="1"/>
</dbReference>
<feature type="domain" description="Mur ligase C-terminal" evidence="12">
    <location>
        <begin position="330"/>
        <end position="447"/>
    </location>
</feature>
<evidence type="ECO:0000256" key="6">
    <source>
        <dbReference type="ARBA" id="ARBA00022741"/>
    </source>
</evidence>
<dbReference type="SUPFAM" id="SSF51984">
    <property type="entry name" value="MurCD N-terminal domain"/>
    <property type="match status" value="1"/>
</dbReference>
<dbReference type="Gene3D" id="3.90.190.20">
    <property type="entry name" value="Mur ligase, C-terminal domain"/>
    <property type="match status" value="1"/>
</dbReference>
<feature type="region of interest" description="Disordered" evidence="11">
    <location>
        <begin position="475"/>
        <end position="529"/>
    </location>
</feature>
<dbReference type="Proteomes" id="UP000663801">
    <property type="component" value="Unassembled WGS sequence"/>
</dbReference>
<keyword evidence="8 9" id="KW-0131">Cell cycle</keyword>
<dbReference type="GO" id="GO:0005524">
    <property type="term" value="F:ATP binding"/>
    <property type="evidence" value="ECO:0007669"/>
    <property type="project" value="UniProtKB-UniRule"/>
</dbReference>
<dbReference type="GO" id="GO:0005737">
    <property type="term" value="C:cytoplasm"/>
    <property type="evidence" value="ECO:0007669"/>
    <property type="project" value="UniProtKB-SubCell"/>
</dbReference>
<accession>A0A938YKA8</accession>
<feature type="binding site" evidence="9">
    <location>
        <begin position="131"/>
        <end position="137"/>
    </location>
    <ligand>
        <name>ATP</name>
        <dbReference type="ChEBI" id="CHEBI:30616"/>
    </ligand>
</feature>
<dbReference type="PANTHER" id="PTHR43692:SF1">
    <property type="entry name" value="UDP-N-ACETYLMURAMOYLALANINE--D-GLUTAMATE LIGASE"/>
    <property type="match status" value="1"/>
</dbReference>
<dbReference type="GO" id="GO:0008360">
    <property type="term" value="P:regulation of cell shape"/>
    <property type="evidence" value="ECO:0007669"/>
    <property type="project" value="UniProtKB-KW"/>
</dbReference>
<dbReference type="InterPro" id="IPR036615">
    <property type="entry name" value="Mur_ligase_C_dom_sf"/>
</dbReference>
<dbReference type="RefSeq" id="WP_205257624.1">
    <property type="nucleotide sequence ID" value="NZ_BAAAPV010000003.1"/>
</dbReference>
<protein>
    <recommendedName>
        <fullName evidence="9 10">UDP-N-acetylmuramoylalanine--D-glutamate ligase</fullName>
        <ecNumber evidence="9 10">6.3.2.9</ecNumber>
    </recommendedName>
    <alternativeName>
        <fullName evidence="9">D-glutamic acid-adding enzyme</fullName>
    </alternativeName>
    <alternativeName>
        <fullName evidence="9">UDP-N-acetylmuramoyl-L-alanyl-D-glutamate synthetase</fullName>
    </alternativeName>
</protein>
<dbReference type="GO" id="GO:0008764">
    <property type="term" value="F:UDP-N-acetylmuramoylalanine-D-glutamate ligase activity"/>
    <property type="evidence" value="ECO:0007669"/>
    <property type="project" value="UniProtKB-UniRule"/>
</dbReference>
<evidence type="ECO:0000256" key="1">
    <source>
        <dbReference type="ARBA" id="ARBA00004496"/>
    </source>
</evidence>
<dbReference type="HAMAP" id="MF_00639">
    <property type="entry name" value="MurD"/>
    <property type="match status" value="1"/>
</dbReference>
<evidence type="ECO:0000256" key="8">
    <source>
        <dbReference type="ARBA" id="ARBA00023306"/>
    </source>
</evidence>
<reference evidence="14" key="1">
    <citation type="submission" date="2021-01" db="EMBL/GenBank/DDBJ databases">
        <title>KCTC 19127 draft genome.</title>
        <authorList>
            <person name="An D."/>
        </authorList>
    </citation>
    <scope>NUCLEOTIDE SEQUENCE</scope>
    <source>
        <strain evidence="14">KCTC 19127</strain>
    </source>
</reference>
<evidence type="ECO:0000256" key="5">
    <source>
        <dbReference type="ARBA" id="ARBA00022618"/>
    </source>
</evidence>
<keyword evidence="9 10" id="KW-0133">Cell shape</keyword>
<feature type="domain" description="Mur ligase central" evidence="13">
    <location>
        <begin position="129"/>
        <end position="307"/>
    </location>
</feature>
<dbReference type="GO" id="GO:0004326">
    <property type="term" value="F:tetrahydrofolylpolyglutamate synthase activity"/>
    <property type="evidence" value="ECO:0007669"/>
    <property type="project" value="InterPro"/>
</dbReference>
<dbReference type="SUPFAM" id="SSF53623">
    <property type="entry name" value="MurD-like peptide ligases, catalytic domain"/>
    <property type="match status" value="1"/>
</dbReference>
<keyword evidence="6 9" id="KW-0547">Nucleotide-binding</keyword>
<evidence type="ECO:0000259" key="12">
    <source>
        <dbReference type="Pfam" id="PF02875"/>
    </source>
</evidence>
<evidence type="ECO:0000256" key="7">
    <source>
        <dbReference type="ARBA" id="ARBA00022840"/>
    </source>
</evidence>
<keyword evidence="15" id="KW-1185">Reference proteome</keyword>
<evidence type="ECO:0000313" key="15">
    <source>
        <dbReference type="Proteomes" id="UP000663801"/>
    </source>
</evidence>
<evidence type="ECO:0000259" key="13">
    <source>
        <dbReference type="Pfam" id="PF08245"/>
    </source>
</evidence>
<comment type="caution">
    <text evidence="14">The sequence shown here is derived from an EMBL/GenBank/DDBJ whole genome shotgun (WGS) entry which is preliminary data.</text>
</comment>
<dbReference type="NCBIfam" id="TIGR01087">
    <property type="entry name" value="murD"/>
    <property type="match status" value="1"/>
</dbReference>
<dbReference type="InterPro" id="IPR005762">
    <property type="entry name" value="MurD"/>
</dbReference>
<evidence type="ECO:0000256" key="4">
    <source>
        <dbReference type="ARBA" id="ARBA00022598"/>
    </source>
</evidence>
<keyword evidence="5 9" id="KW-0132">Cell division</keyword>
<keyword evidence="9 10" id="KW-0961">Cell wall biogenesis/degradation</keyword>
<dbReference type="SUPFAM" id="SSF53244">
    <property type="entry name" value="MurD-like peptide ligases, peptide-binding domain"/>
    <property type="match status" value="1"/>
</dbReference>
<keyword evidence="7 9" id="KW-0067">ATP-binding</keyword>
<evidence type="ECO:0000256" key="11">
    <source>
        <dbReference type="SAM" id="MobiDB-lite"/>
    </source>
</evidence>